<comment type="caution">
    <text evidence="2">The sequence shown here is derived from an EMBL/GenBank/DDBJ whole genome shotgun (WGS) entry which is preliminary data.</text>
</comment>
<organism evidence="2 3">
    <name type="scientific">Myceligenerans pegani</name>
    <dbReference type="NCBI Taxonomy" id="2776917"/>
    <lineage>
        <taxon>Bacteria</taxon>
        <taxon>Bacillati</taxon>
        <taxon>Actinomycetota</taxon>
        <taxon>Actinomycetes</taxon>
        <taxon>Micrococcales</taxon>
        <taxon>Promicromonosporaceae</taxon>
        <taxon>Myceligenerans</taxon>
    </lineage>
</organism>
<accession>A0ABR9MZH2</accession>
<gene>
    <name evidence="2" type="ORF">IHE71_13840</name>
</gene>
<dbReference type="EMBL" id="JADAQT010000089">
    <property type="protein sequence ID" value="MBE1876784.1"/>
    <property type="molecule type" value="Genomic_DNA"/>
</dbReference>
<name>A0ABR9MZH2_9MICO</name>
<dbReference type="Proteomes" id="UP000625527">
    <property type="component" value="Unassembled WGS sequence"/>
</dbReference>
<reference evidence="2 3" key="1">
    <citation type="submission" date="2020-10" db="EMBL/GenBank/DDBJ databases">
        <title>Myceligenerans pegani sp. nov., an endophytic actinomycete isolated from Peganum harmala L. in Xinjiang, China.</title>
        <authorList>
            <person name="Xin L."/>
        </authorList>
    </citation>
    <scope>NUCLEOTIDE SEQUENCE [LARGE SCALE GENOMIC DNA]</scope>
    <source>
        <strain evidence="2 3">TRM65318</strain>
    </source>
</reference>
<evidence type="ECO:0000313" key="3">
    <source>
        <dbReference type="Proteomes" id="UP000625527"/>
    </source>
</evidence>
<feature type="region of interest" description="Disordered" evidence="1">
    <location>
        <begin position="1"/>
        <end position="23"/>
    </location>
</feature>
<sequence length="61" mass="6478">MGLFDKAREMATDPENVEKAKELLTDENVDAAADKLKEVAPDQADGAIDGLADKAKEFGGN</sequence>
<evidence type="ECO:0000313" key="2">
    <source>
        <dbReference type="EMBL" id="MBE1876784.1"/>
    </source>
</evidence>
<dbReference type="RefSeq" id="WP_192863345.1">
    <property type="nucleotide sequence ID" value="NZ_JADAQT010000089.1"/>
</dbReference>
<evidence type="ECO:0000256" key="1">
    <source>
        <dbReference type="SAM" id="MobiDB-lite"/>
    </source>
</evidence>
<keyword evidence="3" id="KW-1185">Reference proteome</keyword>
<proteinExistence type="predicted"/>
<evidence type="ECO:0008006" key="4">
    <source>
        <dbReference type="Google" id="ProtNLM"/>
    </source>
</evidence>
<protein>
    <recommendedName>
        <fullName evidence="4">Antitoxin</fullName>
    </recommendedName>
</protein>